<evidence type="ECO:0000256" key="7">
    <source>
        <dbReference type="ARBA" id="ARBA00022454"/>
    </source>
</evidence>
<keyword evidence="11" id="KW-0238">DNA-binding</keyword>
<dbReference type="Gene3D" id="2.40.50.140">
    <property type="entry name" value="Nucleic acid-binding proteins"/>
    <property type="match status" value="2"/>
</dbReference>
<dbReference type="InterPro" id="IPR003832">
    <property type="entry name" value="DUF212"/>
</dbReference>
<evidence type="ECO:0000256" key="12">
    <source>
        <dbReference type="ARBA" id="ARBA00023136"/>
    </source>
</evidence>
<dbReference type="InterPro" id="IPR057620">
    <property type="entry name" value="POT1A/B-like_OB"/>
</dbReference>
<dbReference type="PROSITE" id="PS51485">
    <property type="entry name" value="PHYTOCYANIN"/>
    <property type="match status" value="1"/>
</dbReference>
<dbReference type="Pfam" id="PF02765">
    <property type="entry name" value="POT1"/>
    <property type="match status" value="1"/>
</dbReference>
<dbReference type="STRING" id="88036.D8QXY5"/>
<feature type="transmembrane region" description="Helical" evidence="15">
    <location>
        <begin position="515"/>
        <end position="536"/>
    </location>
</feature>
<dbReference type="OMA" id="VHINEHT"/>
<feature type="chain" id="PRO_5003121343" description="Protection of telomeres protein 1" evidence="16">
    <location>
        <begin position="20"/>
        <end position="3075"/>
    </location>
</feature>
<evidence type="ECO:0000256" key="8">
    <source>
        <dbReference type="ARBA" id="ARBA00022692"/>
    </source>
</evidence>
<dbReference type="InterPro" id="IPR003245">
    <property type="entry name" value="Phytocyanin_dom"/>
</dbReference>
<keyword evidence="10 15" id="KW-1133">Transmembrane helix</keyword>
<feature type="transmembrane region" description="Helical" evidence="15">
    <location>
        <begin position="1774"/>
        <end position="1794"/>
    </location>
</feature>
<dbReference type="InterPro" id="IPR031334">
    <property type="entry name" value="Piezo_cap_dom"/>
</dbReference>
<evidence type="ECO:0000256" key="13">
    <source>
        <dbReference type="ARBA" id="ARBA00023242"/>
    </source>
</evidence>
<dbReference type="Pfam" id="PF16686">
    <property type="entry name" value="POT1PC"/>
    <property type="match status" value="1"/>
</dbReference>
<keyword evidence="16" id="KW-0732">Signal</keyword>
<feature type="transmembrane region" description="Helical" evidence="15">
    <location>
        <begin position="1236"/>
        <end position="1252"/>
    </location>
</feature>
<feature type="region of interest" description="Disordered" evidence="14">
    <location>
        <begin position="1704"/>
        <end position="1733"/>
    </location>
</feature>
<evidence type="ECO:0000256" key="10">
    <source>
        <dbReference type="ARBA" id="ARBA00022989"/>
    </source>
</evidence>
<feature type="transmembrane region" description="Helical" evidence="15">
    <location>
        <begin position="2281"/>
        <end position="2306"/>
    </location>
</feature>
<dbReference type="PANTHER" id="PTHR13167:SF25">
    <property type="entry name" value="PIEZO-TYPE MECHANOSENSITIVE ION CHANNEL COMPONENT"/>
    <property type="match status" value="1"/>
</dbReference>
<dbReference type="GO" id="GO:0005261">
    <property type="term" value="F:monoatomic cation channel activity"/>
    <property type="evidence" value="ECO:0000318"/>
    <property type="project" value="GO_Central"/>
</dbReference>
<keyword evidence="7" id="KW-0158">Chromosome</keyword>
<dbReference type="Pfam" id="PF02681">
    <property type="entry name" value="DUF212"/>
    <property type="match status" value="1"/>
</dbReference>
<accession>D8QXY5</accession>
<dbReference type="eggNOG" id="KOG4757">
    <property type="taxonomic scope" value="Eukaryota"/>
</dbReference>
<feature type="transmembrane region" description="Helical" evidence="15">
    <location>
        <begin position="380"/>
        <end position="399"/>
    </location>
</feature>
<dbReference type="GO" id="GO:0050982">
    <property type="term" value="P:detection of mechanical stimulus"/>
    <property type="evidence" value="ECO:0000318"/>
    <property type="project" value="GO_Central"/>
</dbReference>
<dbReference type="GO" id="GO:0043047">
    <property type="term" value="F:single-stranded telomeric DNA binding"/>
    <property type="evidence" value="ECO:0007669"/>
    <property type="project" value="InterPro"/>
</dbReference>
<evidence type="ECO:0000313" key="19">
    <source>
        <dbReference type="Proteomes" id="UP000001514"/>
    </source>
</evidence>
<evidence type="ECO:0000256" key="9">
    <source>
        <dbReference type="ARBA" id="ARBA00022895"/>
    </source>
</evidence>
<dbReference type="CDD" id="cd04497">
    <property type="entry name" value="hPOT1_OB1_like"/>
    <property type="match status" value="1"/>
</dbReference>
<feature type="transmembrane region" description="Helical" evidence="15">
    <location>
        <begin position="420"/>
        <end position="447"/>
    </location>
</feature>
<dbReference type="Gene3D" id="2.60.40.420">
    <property type="entry name" value="Cupredoxins - blue copper proteins"/>
    <property type="match status" value="1"/>
</dbReference>
<feature type="transmembrane region" description="Helical" evidence="15">
    <location>
        <begin position="764"/>
        <end position="783"/>
    </location>
</feature>
<evidence type="ECO:0000313" key="18">
    <source>
        <dbReference type="EMBL" id="EFJ35512.1"/>
    </source>
</evidence>
<comment type="similarity">
    <text evidence="4">Belongs to the PIEZO (TC 1.A.75) family.</text>
</comment>
<dbReference type="InterPro" id="IPR056770">
    <property type="entry name" value="Piezo_THU9_anchor"/>
</dbReference>
<proteinExistence type="inferred from homology"/>
<evidence type="ECO:0000256" key="5">
    <source>
        <dbReference type="ARBA" id="ARBA00008442"/>
    </source>
</evidence>
<evidence type="ECO:0000256" key="3">
    <source>
        <dbReference type="ARBA" id="ARBA00004574"/>
    </source>
</evidence>
<dbReference type="InterPro" id="IPR027272">
    <property type="entry name" value="Piezo"/>
</dbReference>
<gene>
    <name evidence="18" type="ORF">SELMODRAFT_404967</name>
</gene>
<feature type="domain" description="Phytocyanin" evidence="17">
    <location>
        <begin position="20"/>
        <end position="70"/>
    </location>
</feature>
<feature type="transmembrane region" description="Helical" evidence="15">
    <location>
        <begin position="585"/>
        <end position="602"/>
    </location>
</feature>
<dbReference type="Pfam" id="PF25288">
    <property type="entry name" value="PIEZO"/>
    <property type="match status" value="1"/>
</dbReference>
<feature type="transmembrane region" description="Helical" evidence="15">
    <location>
        <begin position="2067"/>
        <end position="2090"/>
    </location>
</feature>
<dbReference type="EMBL" id="GL377568">
    <property type="protein sequence ID" value="EFJ35512.1"/>
    <property type="molecule type" value="Genomic_DNA"/>
</dbReference>
<evidence type="ECO:0000256" key="16">
    <source>
        <dbReference type="SAM" id="SignalP"/>
    </source>
</evidence>
<dbReference type="FunCoup" id="D8QXY5">
    <property type="interactions" value="1080"/>
</dbReference>
<keyword evidence="9" id="KW-0779">Telomere</keyword>
<reference evidence="18 19" key="1">
    <citation type="journal article" date="2011" name="Science">
        <title>The Selaginella genome identifies genetic changes associated with the evolution of vascular plants.</title>
        <authorList>
            <person name="Banks J.A."/>
            <person name="Nishiyama T."/>
            <person name="Hasebe M."/>
            <person name="Bowman J.L."/>
            <person name="Gribskov M."/>
            <person name="dePamphilis C."/>
            <person name="Albert V.A."/>
            <person name="Aono N."/>
            <person name="Aoyama T."/>
            <person name="Ambrose B.A."/>
            <person name="Ashton N.W."/>
            <person name="Axtell M.J."/>
            <person name="Barker E."/>
            <person name="Barker M.S."/>
            <person name="Bennetzen J.L."/>
            <person name="Bonawitz N.D."/>
            <person name="Chapple C."/>
            <person name="Cheng C."/>
            <person name="Correa L.G."/>
            <person name="Dacre M."/>
            <person name="DeBarry J."/>
            <person name="Dreyer I."/>
            <person name="Elias M."/>
            <person name="Engstrom E.M."/>
            <person name="Estelle M."/>
            <person name="Feng L."/>
            <person name="Finet C."/>
            <person name="Floyd S.K."/>
            <person name="Frommer W.B."/>
            <person name="Fujita T."/>
            <person name="Gramzow L."/>
            <person name="Gutensohn M."/>
            <person name="Harholt J."/>
            <person name="Hattori M."/>
            <person name="Heyl A."/>
            <person name="Hirai T."/>
            <person name="Hiwatashi Y."/>
            <person name="Ishikawa M."/>
            <person name="Iwata M."/>
            <person name="Karol K.G."/>
            <person name="Koehler B."/>
            <person name="Kolukisaoglu U."/>
            <person name="Kubo M."/>
            <person name="Kurata T."/>
            <person name="Lalonde S."/>
            <person name="Li K."/>
            <person name="Li Y."/>
            <person name="Litt A."/>
            <person name="Lyons E."/>
            <person name="Manning G."/>
            <person name="Maruyama T."/>
            <person name="Michael T.P."/>
            <person name="Mikami K."/>
            <person name="Miyazaki S."/>
            <person name="Morinaga S."/>
            <person name="Murata T."/>
            <person name="Mueller-Roeber B."/>
            <person name="Nelson D.R."/>
            <person name="Obara M."/>
            <person name="Oguri Y."/>
            <person name="Olmstead R.G."/>
            <person name="Onodera N."/>
            <person name="Petersen B.L."/>
            <person name="Pils B."/>
            <person name="Prigge M."/>
            <person name="Rensing S.A."/>
            <person name="Riano-Pachon D.M."/>
            <person name="Roberts A.W."/>
            <person name="Sato Y."/>
            <person name="Scheller H.V."/>
            <person name="Schulz B."/>
            <person name="Schulz C."/>
            <person name="Shakirov E.V."/>
            <person name="Shibagaki N."/>
            <person name="Shinohara N."/>
            <person name="Shippen D.E."/>
            <person name="Soerensen I."/>
            <person name="Sotooka R."/>
            <person name="Sugimoto N."/>
            <person name="Sugita M."/>
            <person name="Sumikawa N."/>
            <person name="Tanurdzic M."/>
            <person name="Theissen G."/>
            <person name="Ulvskov P."/>
            <person name="Wakazuki S."/>
            <person name="Weng J.K."/>
            <person name="Willats W.W."/>
            <person name="Wipf D."/>
            <person name="Wolf P.G."/>
            <person name="Yang L."/>
            <person name="Zimmer A.D."/>
            <person name="Zhu Q."/>
            <person name="Mitros T."/>
            <person name="Hellsten U."/>
            <person name="Loque D."/>
            <person name="Otillar R."/>
            <person name="Salamov A."/>
            <person name="Schmutz J."/>
            <person name="Shapiro H."/>
            <person name="Lindquist E."/>
            <person name="Lucas S."/>
            <person name="Rokhsar D."/>
            <person name="Grigoriev I.V."/>
        </authorList>
    </citation>
    <scope>NUCLEOTIDE SEQUENCE [LARGE SCALE GENOMIC DNA]</scope>
</reference>
<name>D8QXY5_SELML</name>
<organism evidence="19">
    <name type="scientific">Selaginella moellendorffii</name>
    <name type="common">Spikemoss</name>
    <dbReference type="NCBI Taxonomy" id="88036"/>
    <lineage>
        <taxon>Eukaryota</taxon>
        <taxon>Viridiplantae</taxon>
        <taxon>Streptophyta</taxon>
        <taxon>Embryophyta</taxon>
        <taxon>Tracheophyta</taxon>
        <taxon>Lycopodiopsida</taxon>
        <taxon>Selaginellales</taxon>
        <taxon>Selaginellaceae</taxon>
        <taxon>Selaginella</taxon>
    </lineage>
</organism>
<feature type="transmembrane region" description="Helical" evidence="15">
    <location>
        <begin position="1745"/>
        <end position="1768"/>
    </location>
</feature>
<dbReference type="InterPro" id="IPR011564">
    <property type="entry name" value="Telomer_end-bd_POT1/Cdc13"/>
</dbReference>
<evidence type="ECO:0000256" key="2">
    <source>
        <dbReference type="ARBA" id="ARBA00004141"/>
    </source>
</evidence>
<dbReference type="InterPro" id="IPR008972">
    <property type="entry name" value="Cupredoxin"/>
</dbReference>
<evidence type="ECO:0000256" key="11">
    <source>
        <dbReference type="ARBA" id="ARBA00023125"/>
    </source>
</evidence>
<dbReference type="Proteomes" id="UP000001514">
    <property type="component" value="Unassembled WGS sequence"/>
</dbReference>
<feature type="transmembrane region" description="Helical" evidence="15">
    <location>
        <begin position="639"/>
        <end position="663"/>
    </location>
</feature>
<keyword evidence="13" id="KW-0539">Nucleus</keyword>
<dbReference type="eggNOG" id="KOG1893">
    <property type="taxonomic scope" value="Eukaryota"/>
</dbReference>
<feature type="transmembrane region" description="Helical" evidence="15">
    <location>
        <begin position="1208"/>
        <end position="1230"/>
    </location>
</feature>
<dbReference type="GO" id="GO:0016020">
    <property type="term" value="C:membrane"/>
    <property type="evidence" value="ECO:0000318"/>
    <property type="project" value="GO_Central"/>
</dbReference>
<dbReference type="GO" id="GO:0042391">
    <property type="term" value="P:regulation of membrane potential"/>
    <property type="evidence" value="ECO:0000318"/>
    <property type="project" value="GO_Central"/>
</dbReference>
<dbReference type="InParanoid" id="D8QXY5"/>
<comment type="subcellular location">
    <subcellularLocation>
        <location evidence="3">Chromosome</location>
        <location evidence="3">Telomere</location>
    </subcellularLocation>
    <subcellularLocation>
        <location evidence="2">Membrane</location>
        <topology evidence="2">Multi-pass membrane protein</topology>
    </subcellularLocation>
    <subcellularLocation>
        <location evidence="1">Nucleus</location>
    </subcellularLocation>
</comment>
<feature type="transmembrane region" description="Helical" evidence="15">
    <location>
        <begin position="2110"/>
        <end position="2130"/>
    </location>
</feature>
<feature type="transmembrane region" description="Helical" evidence="15">
    <location>
        <begin position="1436"/>
        <end position="1456"/>
    </location>
</feature>
<dbReference type="Pfam" id="PF12166">
    <property type="entry name" value="Piezo_cap"/>
    <property type="match status" value="1"/>
</dbReference>
<feature type="transmembrane region" description="Helical" evidence="15">
    <location>
        <begin position="1259"/>
        <end position="1276"/>
    </location>
</feature>
<feature type="transmembrane region" description="Helical" evidence="15">
    <location>
        <begin position="1801"/>
        <end position="1820"/>
    </location>
</feature>
<feature type="transmembrane region" description="Helical" evidence="15">
    <location>
        <begin position="2137"/>
        <end position="2156"/>
    </location>
</feature>
<dbReference type="InterPro" id="IPR057611">
    <property type="entry name" value="PIEZO_dom"/>
</dbReference>
<feature type="signal peptide" evidence="16">
    <location>
        <begin position="1"/>
        <end position="19"/>
    </location>
</feature>
<feature type="transmembrane region" description="Helical" evidence="15">
    <location>
        <begin position="277"/>
        <end position="296"/>
    </location>
</feature>
<feature type="transmembrane region" description="Helical" evidence="15">
    <location>
        <begin position="919"/>
        <end position="948"/>
    </location>
</feature>
<dbReference type="HOGENOM" id="CLU_000444_0_0_1"/>
<dbReference type="Pfam" id="PF24874">
    <property type="entry name" value="Piezo_THU9_anchor"/>
    <property type="match status" value="1"/>
</dbReference>
<feature type="transmembrane region" description="Helical" evidence="15">
    <location>
        <begin position="683"/>
        <end position="703"/>
    </location>
</feature>
<sequence>MEARFVFLLFLCVLRASQAARYTVGDSDGWKPDVNYTSWALKQKFYPGDYLVFNYPEGQDTGLEVLASAALAGLSAQLVKPLTAAVAGKGFNWKLMLRSGGTPSAHAASMVAAATALGLERGFSDSLFGFAMVVAGIVMYDAQGVRREVGKHAEILNTIAFAQYKVSKEPAPRSSRPELLVEAPVGATKSSNAFEREVDSSNNGPFSRSTKFFKTAQNLPSMKEGEVSIQELGSEDGWQYIPLKESTGHTKSQPCRESDPPRLFWIERQNLLLDRAGTMRVFVIALSLSIVLLSAAFTNWSVISLLFLVSFLVFQYELKGQVQSGKPWQSLWMSLGVSLLGTICGVTVALLQATVGRDWRFWKSSISKVFGVSRLEHSDGILLFFLPKMLVGVVSLYGLRWRRRIEFGPREFDAFEVRAFLRNFVLPTLQIVAGSIFPCWAAFPYFVCSCTGLFHWSMTGNFFGLSWGWQPLLVYNTMHIIIFYVRQLPISFPTRLLHIVDYLGLFETSSAEMNWAKGVHLISILTLFVLLCFAIGDLKDLYHVKQALIANEDNLYQGLLNSPRSARSRQWWISEQQRFLVFKKVAMYFFACGFPICLFALVCWSFKFASFCAFFLLLYVGIILYIFPSLFLLRRLNGLLLGFILTWASCTYIFNAGFTVFATRFEMDVDIWQTVGLWKYSSPGLFLLAQYALGVLVATDLFVGNSILKSANEVEGIAEDDTFREDELRKKWILFIAVIAWCLRRSTHVISLVLIFIVALRSGFVHAVYMIFFMVYLLSSSVARKTRQYLMLYCELHISILYILQLQSISALITAHSKILKPVLSQLGIWNKATYHDYIPVAALLCFSAVQNHGIKVISSLSAVARQSALKYRPYVLSVYGSKSFAYNFEPSPTENWITNHLATVGEHFRATYRSFGTYIVYATVLITVYAAEPNYIAFGFLALLLFWIIGRQVLGKTEWILWSPLFLYTCLVFVLRYLLSVFPDLQPFAEKLVDLKGDLGFDRNASLFLHVWDSLAILAVLQLYRFERSQSCLEEDSIHFPCFMSNLTSQDGCLAQNADLIHWLGLRKYEEGPWGIEAGSRSKTLVILACMLQYCSFQWLEQVPSSLRRNEEPCMLFSLPFSGRADSDDRRQATFHRVQPHSPRLDEPLIRKPEQVINAEAPDSKKYVHRSPSLTPKESRKWSRRALIMKQETYEAQCQALKMWGKFILENFFTIFGVEMIMLCLLVAAFAVVNVFSLLYILILALCIILSKKWLRPLWPAFTVLFAGVLLYEYATLAKLPPPWSVSNESTKRCHDCWADLKGKSKFCWSCWLGMVDDRQVLVAYFMVFIVTSFQLRANKLLETVSLQWTGISATHRVAWAEMSYETTVHWTWLDYLRFFFYRHLLHAVLLLVFITGTLQYDLLHLGYLAFSMVFFHMRTTVMRRRNTIFLFLRLYNFSLIVASLVFQAPFFGFVAGCSPSSIFGLYKYDYGFKITARSALVDITIFCLVSLQSRVFRTKEFEQVLRYLAAEQFEALACAHERKAEWKKEQLQRVREIEEKKSQRRLQVDKMKMEMVPLQLRLDVLNSASKFREAFSPSNIPRFLPNKDAAASGTPSRLVNSISDSALLDHSGHRRDSGADSCRRRRKLFLEQDDNEIKPEVLDRGIILQNLDKEDSMVKTPSMKHSLLSGVSFLENGVAQMHDIGNKALANLVGLLNIENPDSDEAGSSSADEGDDQRRLPKHISPGKLEDQKSPMFETRQRLSILSTYVYSLVLANTDVVCYVLFVLVYVWNFSLLTLVYPACLFLYALLVNPGPTQLFWSAMLMYTEILILLQYMYQTLVNHCGHDELPSWLKQIGIPGRNMNRSFVASVLPLFLVYLATLVQNSIKDREGEWMLATDSNSFFTSRRSPDLENPNQNFSAGKFWTWIAGYCIGSLKTVLKCWRSLTSGSEVPPHFVQVKLSVSKWSEHGIQPERIETAFNRLLIVVRYESSSSSGAVLEDASRVRVESLECGTDESTAFAMLEVIHAAPALGGPVSDLFTSLTPASDVATEIVKAKQDGLLEQANFPYPILSVIAGGRRQVDLYAYVFGTDLIAFMYMALFYQSFIKSTPEFLDVYQLEDQFPKEYVFALITLFFLIVLDRVLYLSAFATGKVIYYFATLIFFTGYITNFVWGMELKHNNTGTFFQLLPLRGFFLLKALSLAFQAQQLRFGLPHKNTLYEQFLTRKINSLSWLGFRIYRSLPFLFELRCVLDWSCTTTSLSMYDWLKLEDIYASLFLVQCDNKLAREKHQLGQKRSIWVKFTNGVCLFLLLICVIWAPMLIYSSGNPTNFVNEITEAHFEISLRTAGGSFTFYRSQLCNLHSMADILDSGYDIDVDNALDSFDSKDVQMVCCEEDADSLWLIPPPTLRNLVKSFTEGVLLVPSWNFHRERPKSKETATFTGLPLAIKQLQEVLNGTLSSILVADLYPRYFRVTSGGEARLLEQTSATVSGNLTLNRETQAWWSFNVSSSGVCGDVTGPMAIAVSEEVPKGLIGDTLSKFNIWSLYITFVLAVGRFIRLQCADLRMRIPYENFPSCDRLIAICEDIYAARAERELALEEGLFWTLGEGKYEYMKLKDACIAVEQQVNFYGVVIDYSLPKPTKGKDMICTMTVADMSSPGLRVLVFGSKDHVPYVRALHDIIRFHRVRIDIHKGSPQAVASLGKASAFAVFDGGSGGSNEPYQISSNAFTFEEHDRRILDLMRAWRSTHLSKPLSTEYLVRIRDIKEPHSYFDLCCKVLHVSRLSDDCPTFVYVWDGTDSPATTSLPFVESPSLPLVTLRQFPSKGTVLQVVVDFASDEHGDWIPRVGSWVKFRNITSRNCGGKLEGVFTRDSKISILASDYPNVEEAERYFIPTFCHSPETLSSGGTSTALLPPRQDCLKTVQSRSYHSQASSFLAWKELDSVGLAVTDYDHVPYSSLREVLAWPQVTYKFRCLVRVRSANPPRAVDFCRCVNGQYVYQLQLTLEDPTAQIHAYLFAEDGERFFNGYPAARREAEDACLGALERSFSRLLCASDGLDTTPPYVSCCIKSYYVDKEQPWTSRRFRIFGTRFPG</sequence>
<dbReference type="KEGG" id="smo:SELMODRAFT_404967"/>
<feature type="transmembrane region" description="Helical" evidence="15">
    <location>
        <begin position="1850"/>
        <end position="1870"/>
    </location>
</feature>
<dbReference type="SUPFAM" id="SSF49503">
    <property type="entry name" value="Cupredoxins"/>
    <property type="match status" value="1"/>
</dbReference>
<evidence type="ECO:0000256" key="15">
    <source>
        <dbReference type="SAM" id="Phobius"/>
    </source>
</evidence>
<evidence type="ECO:0000259" key="17">
    <source>
        <dbReference type="PROSITE" id="PS51485"/>
    </source>
</evidence>
<dbReference type="Pfam" id="PF25507">
    <property type="entry name" value="OB_POT1A"/>
    <property type="match status" value="1"/>
</dbReference>
<dbReference type="SMART" id="SM00976">
    <property type="entry name" value="Telo_bind"/>
    <property type="match status" value="1"/>
</dbReference>
<protein>
    <recommendedName>
        <fullName evidence="6">Protection of telomeres protein 1</fullName>
    </recommendedName>
</protein>
<dbReference type="InterPro" id="IPR032042">
    <property type="entry name" value="POT1PC"/>
</dbReference>
<feature type="transmembrane region" description="Helical" evidence="15">
    <location>
        <begin position="1476"/>
        <end position="1493"/>
    </location>
</feature>
<evidence type="ECO:0000256" key="1">
    <source>
        <dbReference type="ARBA" id="ARBA00004123"/>
    </source>
</evidence>
<dbReference type="GO" id="GO:0009055">
    <property type="term" value="F:electron transfer activity"/>
    <property type="evidence" value="ECO:0007669"/>
    <property type="project" value="InterPro"/>
</dbReference>
<dbReference type="InterPro" id="IPR056768">
    <property type="entry name" value="THU_Piezo"/>
</dbReference>
<dbReference type="Pfam" id="PF23188">
    <property type="entry name" value="THU_Piezo1"/>
    <property type="match status" value="1"/>
</dbReference>
<dbReference type="Gramene" id="EFJ35512">
    <property type="protein sequence ID" value="EFJ35512"/>
    <property type="gene ID" value="SELMODRAFT_404967"/>
</dbReference>
<feature type="transmembrane region" description="Helical" evidence="15">
    <location>
        <begin position="467"/>
        <end position="485"/>
    </location>
</feature>
<keyword evidence="19" id="KW-1185">Reference proteome</keyword>
<keyword evidence="8 15" id="KW-0812">Transmembrane</keyword>
<evidence type="ECO:0000256" key="14">
    <source>
        <dbReference type="SAM" id="MobiDB-lite"/>
    </source>
</evidence>
<feature type="transmembrane region" description="Helical" evidence="15">
    <location>
        <begin position="1381"/>
        <end position="1400"/>
    </location>
</feature>
<dbReference type="InterPro" id="IPR012340">
    <property type="entry name" value="NA-bd_OB-fold"/>
</dbReference>
<dbReference type="GO" id="GO:0071260">
    <property type="term" value="P:cellular response to mechanical stimulus"/>
    <property type="evidence" value="ECO:0000318"/>
    <property type="project" value="GO_Central"/>
</dbReference>
<keyword evidence="12 15" id="KW-0472">Membrane</keyword>
<dbReference type="GO" id="GO:0005634">
    <property type="term" value="C:nucleus"/>
    <property type="evidence" value="ECO:0007669"/>
    <property type="project" value="UniProtKB-SubCell"/>
</dbReference>
<dbReference type="GO" id="GO:0000781">
    <property type="term" value="C:chromosome, telomeric region"/>
    <property type="evidence" value="ECO:0007669"/>
    <property type="project" value="UniProtKB-SubCell"/>
</dbReference>
<feature type="transmembrane region" description="Helical" evidence="15">
    <location>
        <begin position="608"/>
        <end position="627"/>
    </location>
</feature>
<feature type="transmembrane region" description="Helical" evidence="15">
    <location>
        <begin position="960"/>
        <end position="980"/>
    </location>
</feature>
<comment type="similarity">
    <text evidence="5">Belongs to the telombin family.</text>
</comment>
<dbReference type="GO" id="GO:0008381">
    <property type="term" value="F:mechanosensitive monoatomic ion channel activity"/>
    <property type="evidence" value="ECO:0000318"/>
    <property type="project" value="GO_Central"/>
</dbReference>
<feature type="transmembrane region" description="Helical" evidence="15">
    <location>
        <begin position="330"/>
        <end position="355"/>
    </location>
</feature>
<dbReference type="PANTHER" id="PTHR13167">
    <property type="entry name" value="PIEZO-TYPE MECHANOSENSITIVE ION CHANNEL COMPONENT"/>
    <property type="match status" value="1"/>
</dbReference>
<feature type="transmembrane region" description="Helical" evidence="15">
    <location>
        <begin position="2168"/>
        <end position="2187"/>
    </location>
</feature>
<dbReference type="GO" id="GO:0000723">
    <property type="term" value="P:telomere maintenance"/>
    <property type="evidence" value="ECO:0007669"/>
    <property type="project" value="InterPro"/>
</dbReference>
<evidence type="ECO:0000256" key="6">
    <source>
        <dbReference type="ARBA" id="ARBA00015253"/>
    </source>
</evidence>
<evidence type="ECO:0000256" key="4">
    <source>
        <dbReference type="ARBA" id="ARBA00007821"/>
    </source>
</evidence>
<dbReference type="SUPFAM" id="SSF50249">
    <property type="entry name" value="Nucleic acid-binding proteins"/>
    <property type="match status" value="2"/>
</dbReference>